<reference evidence="1 2" key="2">
    <citation type="journal article" date="2012" name="PLoS Pathog.">
        <title>Diverse lifestyles and strategies of plant pathogenesis encoded in the genomes of eighteen Dothideomycetes fungi.</title>
        <authorList>
            <person name="Ohm R.A."/>
            <person name="Feau N."/>
            <person name="Henrissat B."/>
            <person name="Schoch C.L."/>
            <person name="Horwitz B.A."/>
            <person name="Barry K.W."/>
            <person name="Condon B.J."/>
            <person name="Copeland A.C."/>
            <person name="Dhillon B."/>
            <person name="Glaser F."/>
            <person name="Hesse C.N."/>
            <person name="Kosti I."/>
            <person name="LaButti K."/>
            <person name="Lindquist E.A."/>
            <person name="Lucas S."/>
            <person name="Salamov A.A."/>
            <person name="Bradshaw R.E."/>
            <person name="Ciuffetti L."/>
            <person name="Hamelin R.C."/>
            <person name="Kema G.H.J."/>
            <person name="Lawrence C."/>
            <person name="Scott J.A."/>
            <person name="Spatafora J.W."/>
            <person name="Turgeon B.G."/>
            <person name="de Wit P.J.G.M."/>
            <person name="Zhong S."/>
            <person name="Goodwin S.B."/>
            <person name="Grigoriev I.V."/>
        </authorList>
    </citation>
    <scope>NUCLEOTIDE SEQUENCE [LARGE SCALE GENOMIC DNA]</scope>
    <source>
        <strain evidence="2">NZE10 / CBS 128990</strain>
    </source>
</reference>
<accession>N1PSE0</accession>
<evidence type="ECO:0000313" key="2">
    <source>
        <dbReference type="Proteomes" id="UP000016933"/>
    </source>
</evidence>
<dbReference type="Proteomes" id="UP000016933">
    <property type="component" value="Unassembled WGS sequence"/>
</dbReference>
<dbReference type="AlphaFoldDB" id="N1PSE0"/>
<keyword evidence="2" id="KW-1185">Reference proteome</keyword>
<dbReference type="HOGENOM" id="CLU_2196897_0_0_1"/>
<organism evidence="1 2">
    <name type="scientific">Dothistroma septosporum (strain NZE10 / CBS 128990)</name>
    <name type="common">Red band needle blight fungus</name>
    <name type="synonym">Mycosphaerella pini</name>
    <dbReference type="NCBI Taxonomy" id="675120"/>
    <lineage>
        <taxon>Eukaryota</taxon>
        <taxon>Fungi</taxon>
        <taxon>Dikarya</taxon>
        <taxon>Ascomycota</taxon>
        <taxon>Pezizomycotina</taxon>
        <taxon>Dothideomycetes</taxon>
        <taxon>Dothideomycetidae</taxon>
        <taxon>Mycosphaerellales</taxon>
        <taxon>Mycosphaerellaceae</taxon>
        <taxon>Dothistroma</taxon>
    </lineage>
</organism>
<gene>
    <name evidence="1" type="ORF">DOTSEDRAFT_71161</name>
</gene>
<sequence length="108" mass="12565">MSLLQSSICRRHSRECCYPRELRSHIPSNWTPLLHHRGQSWHRITSGGHTSRHMQPGHCCPVLEKVIDSLRKRLTVPFLWSRALSGFFLTDISRFRCPRCGVADDRSL</sequence>
<reference evidence="2" key="1">
    <citation type="journal article" date="2012" name="PLoS Genet.">
        <title>The genomes of the fungal plant pathogens Cladosporium fulvum and Dothistroma septosporum reveal adaptation to different hosts and lifestyles but also signatures of common ancestry.</title>
        <authorList>
            <person name="de Wit P.J.G.M."/>
            <person name="van der Burgt A."/>
            <person name="Oekmen B."/>
            <person name="Stergiopoulos I."/>
            <person name="Abd-Elsalam K.A."/>
            <person name="Aerts A.L."/>
            <person name="Bahkali A.H."/>
            <person name="Beenen H.G."/>
            <person name="Chettri P."/>
            <person name="Cox M.P."/>
            <person name="Datema E."/>
            <person name="de Vries R.P."/>
            <person name="Dhillon B."/>
            <person name="Ganley A.R."/>
            <person name="Griffiths S.A."/>
            <person name="Guo Y."/>
            <person name="Hamelin R.C."/>
            <person name="Henrissat B."/>
            <person name="Kabir M.S."/>
            <person name="Jashni M.K."/>
            <person name="Kema G."/>
            <person name="Klaubauf S."/>
            <person name="Lapidus A."/>
            <person name="Levasseur A."/>
            <person name="Lindquist E."/>
            <person name="Mehrabi R."/>
            <person name="Ohm R.A."/>
            <person name="Owen T.J."/>
            <person name="Salamov A."/>
            <person name="Schwelm A."/>
            <person name="Schijlen E."/>
            <person name="Sun H."/>
            <person name="van den Burg H.A."/>
            <person name="van Ham R.C.H.J."/>
            <person name="Zhang S."/>
            <person name="Goodwin S.B."/>
            <person name="Grigoriev I.V."/>
            <person name="Collemare J."/>
            <person name="Bradshaw R.E."/>
        </authorList>
    </citation>
    <scope>NUCLEOTIDE SEQUENCE [LARGE SCALE GENOMIC DNA]</scope>
    <source>
        <strain evidence="2">NZE10 / CBS 128990</strain>
    </source>
</reference>
<name>N1PSE0_DOTSN</name>
<protein>
    <submittedName>
        <fullName evidence="1">Uncharacterized protein</fullName>
    </submittedName>
</protein>
<proteinExistence type="predicted"/>
<dbReference type="EMBL" id="KB446538">
    <property type="protein sequence ID" value="EME45339.1"/>
    <property type="molecule type" value="Genomic_DNA"/>
</dbReference>
<evidence type="ECO:0000313" key="1">
    <source>
        <dbReference type="EMBL" id="EME45339.1"/>
    </source>
</evidence>